<feature type="non-terminal residue" evidence="1">
    <location>
        <position position="1"/>
    </location>
</feature>
<proteinExistence type="predicted"/>
<name>A0A6J5T728_9CAUD</name>
<protein>
    <recommendedName>
        <fullName evidence="2">Bacteriophage lambda, GpH, tail tape measure, C-terminal</fullName>
    </recommendedName>
</protein>
<reference evidence="1" key="1">
    <citation type="submission" date="2020-05" db="EMBL/GenBank/DDBJ databases">
        <authorList>
            <person name="Chiriac C."/>
            <person name="Salcher M."/>
            <person name="Ghai R."/>
            <person name="Kavagutti S V."/>
        </authorList>
    </citation>
    <scope>NUCLEOTIDE SEQUENCE</scope>
</reference>
<dbReference type="EMBL" id="LR797533">
    <property type="protein sequence ID" value="CAB4222966.1"/>
    <property type="molecule type" value="Genomic_DNA"/>
</dbReference>
<organism evidence="1">
    <name type="scientific">uncultured Caudovirales phage</name>
    <dbReference type="NCBI Taxonomy" id="2100421"/>
    <lineage>
        <taxon>Viruses</taxon>
        <taxon>Duplodnaviria</taxon>
        <taxon>Heunggongvirae</taxon>
        <taxon>Uroviricota</taxon>
        <taxon>Caudoviricetes</taxon>
        <taxon>Peduoviridae</taxon>
        <taxon>Maltschvirus</taxon>
        <taxon>Maltschvirus maltsch</taxon>
    </lineage>
</organism>
<accession>A0A6J5T728</accession>
<gene>
    <name evidence="1" type="ORF">UFOVP1669_1</name>
</gene>
<evidence type="ECO:0008006" key="2">
    <source>
        <dbReference type="Google" id="ProtNLM"/>
    </source>
</evidence>
<evidence type="ECO:0000313" key="1">
    <source>
        <dbReference type="EMBL" id="CAB4222966.1"/>
    </source>
</evidence>
<sequence>SNATGAMGKFKAGSNAALGAVKANSGALALAGGAAIAGFAVKAIGAFQDLALASGKFADATGLSVEEASRFIEVGGDIGIEAGTIESAIGKMNKTLGATPEVFKQLGVDVVRTDSGLTDVNGTFLAVIDRLNEIKDPAQRATVAAQLLGKGWQSMAELINLGSDEIQKSLDSVAGAQVISEKELARAKEYRETVDSLSDLWAGFTIEAGNALVAVTNDFKQGTSGWEGFKKSVSDGAIGSAISKLSGLFNDNEEDAKATATEAKRLGDAYGGYVASRLADSRQQFALLNGELEDQEDGLSTLTKEWQILLDTLDTTEAFDNLETSLGAVYEAGIKAFGGGADEVAKYEQEVRDHIRAIADLATALDLTFGEQNKLKIFVDTGDLAAADEYLARISRGFGVDLGFGVGIEGARASGGSVMGGGSYLVGERGPEIFTPASSGMITPNSAIGGNTITINVQGADPQAVVRALQDYNRTAGPIPVNTRAN</sequence>